<dbReference type="AlphaFoldDB" id="A0A917RUB3"/>
<keyword evidence="3" id="KW-1185">Reference proteome</keyword>
<proteinExistence type="predicted"/>
<feature type="transmembrane region" description="Helical" evidence="1">
    <location>
        <begin position="81"/>
        <end position="99"/>
    </location>
</feature>
<keyword evidence="1" id="KW-0812">Transmembrane</keyword>
<name>A0A917RUB3_9NOCA</name>
<dbReference type="EMBL" id="BMMH01000014">
    <property type="protein sequence ID" value="GGL32548.1"/>
    <property type="molecule type" value="Genomic_DNA"/>
</dbReference>
<evidence type="ECO:0000256" key="1">
    <source>
        <dbReference type="SAM" id="Phobius"/>
    </source>
</evidence>
<feature type="transmembrane region" description="Helical" evidence="1">
    <location>
        <begin position="111"/>
        <end position="131"/>
    </location>
</feature>
<sequence>MLTWDVCRAAAGKYRGREGCAMTDDVEKRWSDDGNFRRAVRYVLAVLVLAALVCAVAAIWAATGRCRDADALLCDTAAQTAILFGPGLVLIAGGVGAFVETIRVWRREGPWPIWQGAGWFLFLIMLFYLGIGASTVPAG</sequence>
<reference evidence="2" key="2">
    <citation type="submission" date="2020-09" db="EMBL/GenBank/DDBJ databases">
        <authorList>
            <person name="Sun Q."/>
            <person name="Zhou Y."/>
        </authorList>
    </citation>
    <scope>NUCLEOTIDE SEQUENCE</scope>
    <source>
        <strain evidence="2">CGMCC 4.3508</strain>
    </source>
</reference>
<reference evidence="2" key="1">
    <citation type="journal article" date="2014" name="Int. J. Syst. Evol. Microbiol.">
        <title>Complete genome sequence of Corynebacterium casei LMG S-19264T (=DSM 44701T), isolated from a smear-ripened cheese.</title>
        <authorList>
            <consortium name="US DOE Joint Genome Institute (JGI-PGF)"/>
            <person name="Walter F."/>
            <person name="Albersmeier A."/>
            <person name="Kalinowski J."/>
            <person name="Ruckert C."/>
        </authorList>
    </citation>
    <scope>NUCLEOTIDE SEQUENCE</scope>
    <source>
        <strain evidence="2">CGMCC 4.3508</strain>
    </source>
</reference>
<comment type="caution">
    <text evidence="2">The sequence shown here is derived from an EMBL/GenBank/DDBJ whole genome shotgun (WGS) entry which is preliminary data.</text>
</comment>
<evidence type="ECO:0000313" key="2">
    <source>
        <dbReference type="EMBL" id="GGL32548.1"/>
    </source>
</evidence>
<gene>
    <name evidence="2" type="ORF">GCM10011588_54220</name>
</gene>
<keyword evidence="1" id="KW-0472">Membrane</keyword>
<feature type="transmembrane region" description="Helical" evidence="1">
    <location>
        <begin position="39"/>
        <end position="61"/>
    </location>
</feature>
<evidence type="ECO:0000313" key="3">
    <source>
        <dbReference type="Proteomes" id="UP000638263"/>
    </source>
</evidence>
<dbReference type="Proteomes" id="UP000638263">
    <property type="component" value="Unassembled WGS sequence"/>
</dbReference>
<accession>A0A917RUB3</accession>
<protein>
    <submittedName>
        <fullName evidence="2">Uncharacterized protein</fullName>
    </submittedName>
</protein>
<keyword evidence="1" id="KW-1133">Transmembrane helix</keyword>
<organism evidence="2 3">
    <name type="scientific">Nocardia jinanensis</name>
    <dbReference type="NCBI Taxonomy" id="382504"/>
    <lineage>
        <taxon>Bacteria</taxon>
        <taxon>Bacillati</taxon>
        <taxon>Actinomycetota</taxon>
        <taxon>Actinomycetes</taxon>
        <taxon>Mycobacteriales</taxon>
        <taxon>Nocardiaceae</taxon>
        <taxon>Nocardia</taxon>
    </lineage>
</organism>